<dbReference type="FunFam" id="3.20.20.60:FF:000004">
    <property type="entry name" value="5-keto-4-deoxy-D-glucarate aldolase"/>
    <property type="match status" value="1"/>
</dbReference>
<dbReference type="AlphaFoldDB" id="A0A7M2WXY7"/>
<sequence length="258" mass="27559">MNESIPVNPFKHAILAGRVQIGLWANLCNPIATEVTAGAGFDWLLIDAEHAPNDVTTVIGQLHAMTGGTAVAVLRPPWNDTVVIKRYLDIGVQNLLIPYIQNADEAAAAVAATRYPPAGVRGVASIHRANQYARDKRYFSHANDNMCVLLQLETTEALNNLEAIAAVPGVDGLFIGPSDLAASMGHLGNISHPEVRQAIASAIVRIHQSGKAAGILAPLEADARHWLDLGATFVAVGSDLNLLARHTEQLAARFKQPR</sequence>
<dbReference type="PANTHER" id="PTHR30502">
    <property type="entry name" value="2-KETO-3-DEOXY-L-RHAMNONATE ALDOLASE"/>
    <property type="match status" value="1"/>
</dbReference>
<dbReference type="RefSeq" id="WP_206293478.1">
    <property type="nucleotide sequence ID" value="NZ_CP063458.1"/>
</dbReference>
<dbReference type="Gene3D" id="3.20.20.60">
    <property type="entry name" value="Phosphoenolpyruvate-binding domains"/>
    <property type="match status" value="1"/>
</dbReference>
<dbReference type="SUPFAM" id="SSF51621">
    <property type="entry name" value="Phosphoenolpyruvate/pyruvate domain"/>
    <property type="match status" value="1"/>
</dbReference>
<evidence type="ECO:0000256" key="1">
    <source>
        <dbReference type="ARBA" id="ARBA00022723"/>
    </source>
</evidence>
<reference evidence="5 6" key="1">
    <citation type="submission" date="2020-10" db="EMBL/GenBank/DDBJ databases">
        <title>Wide distribution of Phycisphaera-like planctomycetes from WD2101 soil group in peatlands and genome analysis of the first cultivated representative.</title>
        <authorList>
            <person name="Dedysh S.N."/>
            <person name="Beletsky A.V."/>
            <person name="Ivanova A."/>
            <person name="Kulichevskaya I.S."/>
            <person name="Suzina N.E."/>
            <person name="Philippov D.A."/>
            <person name="Rakitin A.L."/>
            <person name="Mardanov A.V."/>
            <person name="Ravin N.V."/>
        </authorList>
    </citation>
    <scope>NUCLEOTIDE SEQUENCE [LARGE SCALE GENOMIC DNA]</scope>
    <source>
        <strain evidence="5 6">M1803</strain>
    </source>
</reference>
<dbReference type="Proteomes" id="UP000593765">
    <property type="component" value="Chromosome"/>
</dbReference>
<dbReference type="InterPro" id="IPR040442">
    <property type="entry name" value="Pyrv_kinase-like_dom_sf"/>
</dbReference>
<dbReference type="KEGG" id="hbs:IPV69_03245"/>
<dbReference type="InterPro" id="IPR005000">
    <property type="entry name" value="Aldolase/citrate-lyase_domain"/>
</dbReference>
<keyword evidence="1" id="KW-0479">Metal-binding</keyword>
<dbReference type="Pfam" id="PF03328">
    <property type="entry name" value="HpcH_HpaI"/>
    <property type="match status" value="1"/>
</dbReference>
<proteinExistence type="predicted"/>
<gene>
    <name evidence="5" type="ORF">IPV69_03245</name>
</gene>
<feature type="domain" description="HpcH/HpaI aldolase/citrate lyase" evidence="4">
    <location>
        <begin position="20"/>
        <end position="244"/>
    </location>
</feature>
<evidence type="ECO:0000313" key="6">
    <source>
        <dbReference type="Proteomes" id="UP000593765"/>
    </source>
</evidence>
<protein>
    <submittedName>
        <fullName evidence="5">HpcH/HpaI aldolase/citrate lyase family protein</fullName>
    </submittedName>
</protein>
<evidence type="ECO:0000256" key="2">
    <source>
        <dbReference type="ARBA" id="ARBA00023239"/>
    </source>
</evidence>
<dbReference type="EMBL" id="CP063458">
    <property type="protein sequence ID" value="QOV90397.1"/>
    <property type="molecule type" value="Genomic_DNA"/>
</dbReference>
<dbReference type="InterPro" id="IPR015813">
    <property type="entry name" value="Pyrv/PenolPyrv_kinase-like_dom"/>
</dbReference>
<evidence type="ECO:0000259" key="4">
    <source>
        <dbReference type="Pfam" id="PF03328"/>
    </source>
</evidence>
<keyword evidence="6" id="KW-1185">Reference proteome</keyword>
<name>A0A7M2WXY7_9BACT</name>
<evidence type="ECO:0000313" key="5">
    <source>
        <dbReference type="EMBL" id="QOV90397.1"/>
    </source>
</evidence>
<keyword evidence="2 5" id="KW-0456">Lyase</keyword>
<organism evidence="5 6">
    <name type="scientific">Humisphaera borealis</name>
    <dbReference type="NCBI Taxonomy" id="2807512"/>
    <lineage>
        <taxon>Bacteria</taxon>
        <taxon>Pseudomonadati</taxon>
        <taxon>Planctomycetota</taxon>
        <taxon>Phycisphaerae</taxon>
        <taxon>Tepidisphaerales</taxon>
        <taxon>Tepidisphaeraceae</taxon>
        <taxon>Humisphaera</taxon>
    </lineage>
</organism>
<dbReference type="GO" id="GO:0005737">
    <property type="term" value="C:cytoplasm"/>
    <property type="evidence" value="ECO:0007669"/>
    <property type="project" value="TreeGrafter"/>
</dbReference>
<dbReference type="GO" id="GO:0046872">
    <property type="term" value="F:metal ion binding"/>
    <property type="evidence" value="ECO:0007669"/>
    <property type="project" value="UniProtKB-KW"/>
</dbReference>
<comment type="catalytic activity">
    <reaction evidence="3">
        <text>D-glyceraldehyde + pyruvate = 2-dehydro-3-deoxy-L-galactonate</text>
        <dbReference type="Rhea" id="RHEA:80055"/>
        <dbReference type="ChEBI" id="CHEBI:15361"/>
        <dbReference type="ChEBI" id="CHEBI:17378"/>
        <dbReference type="ChEBI" id="CHEBI:75545"/>
    </reaction>
</comment>
<dbReference type="GO" id="GO:0016832">
    <property type="term" value="F:aldehyde-lyase activity"/>
    <property type="evidence" value="ECO:0007669"/>
    <property type="project" value="TreeGrafter"/>
</dbReference>
<dbReference type="InterPro" id="IPR050251">
    <property type="entry name" value="HpcH-HpaI_aldolase"/>
</dbReference>
<accession>A0A7M2WXY7</accession>
<evidence type="ECO:0000256" key="3">
    <source>
        <dbReference type="ARBA" id="ARBA00045074"/>
    </source>
</evidence>
<dbReference type="PANTHER" id="PTHR30502:SF4">
    <property type="entry name" value="5-KETO-4-DEOXY-D-GLUCARATE ALDOLASE"/>
    <property type="match status" value="1"/>
</dbReference>